<dbReference type="Proteomes" id="UP001164929">
    <property type="component" value="Chromosome 3"/>
</dbReference>
<evidence type="ECO:0000313" key="2">
    <source>
        <dbReference type="Proteomes" id="UP001164929"/>
    </source>
</evidence>
<dbReference type="AlphaFoldDB" id="A0AAD6R7Q9"/>
<organism evidence="1 2">
    <name type="scientific">Populus alba x Populus x berolinensis</name>
    <dbReference type="NCBI Taxonomy" id="444605"/>
    <lineage>
        <taxon>Eukaryota</taxon>
        <taxon>Viridiplantae</taxon>
        <taxon>Streptophyta</taxon>
        <taxon>Embryophyta</taxon>
        <taxon>Tracheophyta</taxon>
        <taxon>Spermatophyta</taxon>
        <taxon>Magnoliopsida</taxon>
        <taxon>eudicotyledons</taxon>
        <taxon>Gunneridae</taxon>
        <taxon>Pentapetalae</taxon>
        <taxon>rosids</taxon>
        <taxon>fabids</taxon>
        <taxon>Malpighiales</taxon>
        <taxon>Salicaceae</taxon>
        <taxon>Saliceae</taxon>
        <taxon>Populus</taxon>
    </lineage>
</organism>
<reference evidence="1" key="1">
    <citation type="journal article" date="2023" name="Mol. Ecol. Resour.">
        <title>Chromosome-level genome assembly of a triploid poplar Populus alba 'Berolinensis'.</title>
        <authorList>
            <person name="Chen S."/>
            <person name="Yu Y."/>
            <person name="Wang X."/>
            <person name="Wang S."/>
            <person name="Zhang T."/>
            <person name="Zhou Y."/>
            <person name="He R."/>
            <person name="Meng N."/>
            <person name="Wang Y."/>
            <person name="Liu W."/>
            <person name="Liu Z."/>
            <person name="Liu J."/>
            <person name="Guo Q."/>
            <person name="Huang H."/>
            <person name="Sederoff R.R."/>
            <person name="Wang G."/>
            <person name="Qu G."/>
            <person name="Chen S."/>
        </authorList>
    </citation>
    <scope>NUCLEOTIDE SEQUENCE</scope>
    <source>
        <strain evidence="1">SC-2020</strain>
    </source>
</reference>
<proteinExistence type="predicted"/>
<evidence type="ECO:0000313" key="1">
    <source>
        <dbReference type="EMBL" id="KAJ7003325.1"/>
    </source>
</evidence>
<accession>A0AAD6R7Q9</accession>
<sequence>MLKKGLTAELKKEKYFYVDLYVCGKKANEHFLWSKEVLETVGAYNIYGDGGNTKRRAIFQLHLQTTLMASRVSSL</sequence>
<dbReference type="EMBL" id="JAQIZT010000003">
    <property type="protein sequence ID" value="KAJ7003325.1"/>
    <property type="molecule type" value="Genomic_DNA"/>
</dbReference>
<gene>
    <name evidence="1" type="ORF">NC653_008534</name>
</gene>
<name>A0AAD6R7Q9_9ROSI</name>
<comment type="caution">
    <text evidence="1">The sequence shown here is derived from an EMBL/GenBank/DDBJ whole genome shotgun (WGS) entry which is preliminary data.</text>
</comment>
<keyword evidence="2" id="KW-1185">Reference proteome</keyword>
<protein>
    <submittedName>
        <fullName evidence="1">Uncharacterized protein</fullName>
    </submittedName>
</protein>